<dbReference type="SUPFAM" id="SSF53335">
    <property type="entry name" value="S-adenosyl-L-methionine-dependent methyltransferases"/>
    <property type="match status" value="1"/>
</dbReference>
<sequence>TVYAPLKHVDLQDIPSRQSGRAEDILEAISPDSKTVLDLGANWGYMCQVLEDSGRTCIAVENDEIEFSFLVGLKMGYTYDTVYDDVFDFVCAKSRFDCVLALSIFHHLAKTEEGFSRLLGLLGRLDCKEMIFQMPDRDELAQFNPYRNMTDKEFTNLIINNSCLNSCEEIGNREKRKMFILRR</sequence>
<feature type="non-terminal residue" evidence="1">
    <location>
        <position position="1"/>
    </location>
</feature>
<evidence type="ECO:0008006" key="2">
    <source>
        <dbReference type="Google" id="ProtNLM"/>
    </source>
</evidence>
<evidence type="ECO:0000313" key="1">
    <source>
        <dbReference type="EMBL" id="KKL58431.1"/>
    </source>
</evidence>
<proteinExistence type="predicted"/>
<dbReference type="AlphaFoldDB" id="A0A0F9DXA5"/>
<dbReference type="InterPro" id="IPR029063">
    <property type="entry name" value="SAM-dependent_MTases_sf"/>
</dbReference>
<protein>
    <recommendedName>
        <fullName evidence="2">Methyltransferase type 11 domain-containing protein</fullName>
    </recommendedName>
</protein>
<gene>
    <name evidence="1" type="ORF">LCGC14_2225410</name>
</gene>
<comment type="caution">
    <text evidence="1">The sequence shown here is derived from an EMBL/GenBank/DDBJ whole genome shotgun (WGS) entry which is preliminary data.</text>
</comment>
<dbReference type="Gene3D" id="3.40.50.150">
    <property type="entry name" value="Vaccinia Virus protein VP39"/>
    <property type="match status" value="1"/>
</dbReference>
<reference evidence="1" key="1">
    <citation type="journal article" date="2015" name="Nature">
        <title>Complex archaea that bridge the gap between prokaryotes and eukaryotes.</title>
        <authorList>
            <person name="Spang A."/>
            <person name="Saw J.H."/>
            <person name="Jorgensen S.L."/>
            <person name="Zaremba-Niedzwiedzka K."/>
            <person name="Martijn J."/>
            <person name="Lind A.E."/>
            <person name="van Eijk R."/>
            <person name="Schleper C."/>
            <person name="Guy L."/>
            <person name="Ettema T.J."/>
        </authorList>
    </citation>
    <scope>NUCLEOTIDE SEQUENCE</scope>
</reference>
<accession>A0A0F9DXA5</accession>
<organism evidence="1">
    <name type="scientific">marine sediment metagenome</name>
    <dbReference type="NCBI Taxonomy" id="412755"/>
    <lineage>
        <taxon>unclassified sequences</taxon>
        <taxon>metagenomes</taxon>
        <taxon>ecological metagenomes</taxon>
    </lineage>
</organism>
<dbReference type="EMBL" id="LAZR01029828">
    <property type="protein sequence ID" value="KKL58431.1"/>
    <property type="molecule type" value="Genomic_DNA"/>
</dbReference>
<name>A0A0F9DXA5_9ZZZZ</name>